<dbReference type="GO" id="GO:0070899">
    <property type="term" value="P:mitochondrial tRNA wobble uridine modification"/>
    <property type="evidence" value="ECO:0007669"/>
    <property type="project" value="UniProtKB-ARBA"/>
</dbReference>
<evidence type="ECO:0000259" key="5">
    <source>
        <dbReference type="SMART" id="SM01228"/>
    </source>
</evidence>
<dbReference type="InterPro" id="IPR040131">
    <property type="entry name" value="MnmG_N"/>
</dbReference>
<dbReference type="Pfam" id="PF13932">
    <property type="entry name" value="SAM_GIDA_C"/>
    <property type="match status" value="1"/>
</dbReference>
<dbReference type="InterPro" id="IPR026904">
    <property type="entry name" value="MnmG_C"/>
</dbReference>
<dbReference type="GO" id="GO:0050660">
    <property type="term" value="F:flavin adenine dinucleotide binding"/>
    <property type="evidence" value="ECO:0007669"/>
    <property type="project" value="InterPro"/>
</dbReference>
<evidence type="ECO:0000256" key="4">
    <source>
        <dbReference type="ARBA" id="ARBA00022827"/>
    </source>
</evidence>
<evidence type="ECO:0000256" key="3">
    <source>
        <dbReference type="ARBA" id="ARBA00022630"/>
    </source>
</evidence>
<comment type="similarity">
    <text evidence="2">Belongs to the MnmG family.</text>
</comment>
<gene>
    <name evidence="6" type="ORF">QE152_g27525</name>
</gene>
<protein>
    <submittedName>
        <fullName evidence="6">tRNA modifying enzyme MnmG/GidA C-terminal domain</fullName>
    </submittedName>
</protein>
<comment type="caution">
    <text evidence="6">The sequence shown here is derived from an EMBL/GenBank/DDBJ whole genome shotgun (WGS) entry which is preliminary data.</text>
</comment>
<dbReference type="InterPro" id="IPR047001">
    <property type="entry name" value="MnmG_C_subdom"/>
</dbReference>
<dbReference type="SMART" id="SM01228">
    <property type="entry name" value="GIDA_assoc_3"/>
    <property type="match status" value="1"/>
</dbReference>
<reference evidence="6 7" key="1">
    <citation type="journal article" date="2024" name="BMC Genomics">
        <title>De novo assembly and annotation of Popillia japonica's genome with initial clues to its potential as an invasive pest.</title>
        <authorList>
            <person name="Cucini C."/>
            <person name="Boschi S."/>
            <person name="Funari R."/>
            <person name="Cardaioli E."/>
            <person name="Iannotti N."/>
            <person name="Marturano G."/>
            <person name="Paoli F."/>
            <person name="Bruttini M."/>
            <person name="Carapelli A."/>
            <person name="Frati F."/>
            <person name="Nardi F."/>
        </authorList>
    </citation>
    <scope>NUCLEOTIDE SEQUENCE [LARGE SCALE GENOMIC DNA]</scope>
    <source>
        <strain evidence="6">DMR45628</strain>
    </source>
</reference>
<dbReference type="PANTHER" id="PTHR11806:SF0">
    <property type="entry name" value="PROTEIN MTO1 HOMOLOG, MITOCHONDRIAL"/>
    <property type="match status" value="1"/>
</dbReference>
<evidence type="ECO:0000256" key="1">
    <source>
        <dbReference type="ARBA" id="ARBA00001974"/>
    </source>
</evidence>
<dbReference type="SUPFAM" id="SSF51905">
    <property type="entry name" value="FAD/NAD(P)-binding domain"/>
    <property type="match status" value="1"/>
</dbReference>
<dbReference type="InterPro" id="IPR044920">
    <property type="entry name" value="MnmG_C_subdom_sf"/>
</dbReference>
<dbReference type="InterPro" id="IPR020595">
    <property type="entry name" value="MnmG-rel_CS"/>
</dbReference>
<dbReference type="Proteomes" id="UP001458880">
    <property type="component" value="Unassembled WGS sequence"/>
</dbReference>
<keyword evidence="4" id="KW-0274">FAD</keyword>
<proteinExistence type="inferred from homology"/>
<dbReference type="PROSITE" id="PS01281">
    <property type="entry name" value="GIDA_2"/>
    <property type="match status" value="1"/>
</dbReference>
<name>A0AAW1JUD3_POPJA</name>
<dbReference type="GO" id="GO:0005829">
    <property type="term" value="C:cytosol"/>
    <property type="evidence" value="ECO:0007669"/>
    <property type="project" value="TreeGrafter"/>
</dbReference>
<dbReference type="Pfam" id="PF01134">
    <property type="entry name" value="GIDA"/>
    <property type="match status" value="1"/>
</dbReference>
<keyword evidence="3" id="KW-0285">Flavoprotein</keyword>
<evidence type="ECO:0000256" key="2">
    <source>
        <dbReference type="ARBA" id="ARBA00007653"/>
    </source>
</evidence>
<dbReference type="InterPro" id="IPR049312">
    <property type="entry name" value="GIDA_C_N"/>
</dbReference>
<dbReference type="InterPro" id="IPR004416">
    <property type="entry name" value="MnmG"/>
</dbReference>
<dbReference type="AlphaFoldDB" id="A0AAW1JUD3"/>
<keyword evidence="7" id="KW-1185">Reference proteome</keyword>
<accession>A0AAW1JUD3</accession>
<dbReference type="Gene3D" id="1.10.150.570">
    <property type="entry name" value="GidA associated domain, C-terminal subdomain"/>
    <property type="match status" value="1"/>
</dbReference>
<dbReference type="Gene3D" id="3.50.50.60">
    <property type="entry name" value="FAD/NAD(P)-binding domain"/>
    <property type="match status" value="2"/>
</dbReference>
<dbReference type="PROSITE" id="PS01280">
    <property type="entry name" value="GIDA_1"/>
    <property type="match status" value="1"/>
</dbReference>
<dbReference type="GO" id="GO:0005739">
    <property type="term" value="C:mitochondrion"/>
    <property type="evidence" value="ECO:0007669"/>
    <property type="project" value="GOC"/>
</dbReference>
<evidence type="ECO:0000313" key="7">
    <source>
        <dbReference type="Proteomes" id="UP001458880"/>
    </source>
</evidence>
<dbReference type="NCBIfam" id="TIGR00136">
    <property type="entry name" value="mnmG_gidA"/>
    <property type="match status" value="1"/>
</dbReference>
<organism evidence="6 7">
    <name type="scientific">Popillia japonica</name>
    <name type="common">Japanese beetle</name>
    <dbReference type="NCBI Taxonomy" id="7064"/>
    <lineage>
        <taxon>Eukaryota</taxon>
        <taxon>Metazoa</taxon>
        <taxon>Ecdysozoa</taxon>
        <taxon>Arthropoda</taxon>
        <taxon>Hexapoda</taxon>
        <taxon>Insecta</taxon>
        <taxon>Pterygota</taxon>
        <taxon>Neoptera</taxon>
        <taxon>Endopterygota</taxon>
        <taxon>Coleoptera</taxon>
        <taxon>Polyphaga</taxon>
        <taxon>Scarabaeiformia</taxon>
        <taxon>Scarabaeidae</taxon>
        <taxon>Rutelinae</taxon>
        <taxon>Popillia</taxon>
    </lineage>
</organism>
<comment type="cofactor">
    <cofactor evidence="1">
        <name>FAD</name>
        <dbReference type="ChEBI" id="CHEBI:57692"/>
    </cofactor>
</comment>
<dbReference type="InterPro" id="IPR036188">
    <property type="entry name" value="FAD/NAD-bd_sf"/>
</dbReference>
<evidence type="ECO:0000313" key="6">
    <source>
        <dbReference type="EMBL" id="KAK9707954.1"/>
    </source>
</evidence>
<dbReference type="EMBL" id="JASPKY010000339">
    <property type="protein sequence ID" value="KAK9707954.1"/>
    <property type="molecule type" value="Genomic_DNA"/>
</dbReference>
<dbReference type="PANTHER" id="PTHR11806">
    <property type="entry name" value="GLUCOSE INHIBITED DIVISION PROTEIN A"/>
    <property type="match status" value="1"/>
</dbReference>
<dbReference type="InterPro" id="IPR002218">
    <property type="entry name" value="MnmG-rel"/>
</dbReference>
<feature type="domain" description="tRNA uridine 5-carboxymethylaminomethyl modification enzyme C-terminal subdomain" evidence="5">
    <location>
        <begin position="561"/>
        <end position="633"/>
    </location>
</feature>
<dbReference type="FunFam" id="1.10.150.570:FF:000001">
    <property type="entry name" value="tRNA uridine 5-carboxymethylaminomethyl modification enzyme MnmG"/>
    <property type="match status" value="1"/>
</dbReference>
<dbReference type="GO" id="GO:0030488">
    <property type="term" value="P:tRNA methylation"/>
    <property type="evidence" value="ECO:0007669"/>
    <property type="project" value="TreeGrafter"/>
</dbReference>
<dbReference type="Pfam" id="PF21680">
    <property type="entry name" value="GIDA_C_1st"/>
    <property type="match status" value="1"/>
</dbReference>
<sequence>MYRNKNLLLLKRLLQHNHITRKFSLEKQYDVIVIGGGHAGTEACAAAARMGAQTLLVTHKKHTVGEMSCNPSFGGIGKGHLMREVDALDGVCARICDKSGIQYKVLNRRKGPAVWGLRAQIDRDLYKNHIQNEIFNKTPNLDILEGAVEDLIVDNPCGSVVSCSGIILRDGTKIKSKAVVMTTGTFLKAHINIGLRIIPAGRIGDEPAIGLANTLESLGLRLSRLKTGTPPRLKSSTIDYSVCSIQEGDNPPVPFSFMNDRVWIDAKDQKLCYLTHTTAALEPIVKNNIHVNRHVKEEVTGPRYCPSIESKVLKFGGREHSVWLEPEGLESDVVYPNGLSCTLPEELQVDLIHTIPGLEKAEILRSGYGSCELRRVNGLFLAGQINGTTGYEEAAAQGVFAGINAGAKALKKPPLIIDRSDGYIGVLIDDLTTQGTNEPYRMYTCRAEFRLMLRPDNADLRLTEKGYKTGCVSHERFTKTKDMESKLKEGVALLKSITKPAPHWRSILKLPPTKSNMQKTAFDVLKYSNEQVTITDLAKIVPELNILSEDKNLERRLQIEALYENAIQSQASEVAEMKRDEAYVIPKDIDYNSDSLNLSFEEREKLMAIQPQTIAAASRIPGVTPAAVFTLLRFAKCRENVAHI</sequence>
<dbReference type="FunFam" id="3.50.50.60:FF:000082">
    <property type="entry name" value="protein MTO1 homolog, mitochondrial isoform X1"/>
    <property type="match status" value="1"/>
</dbReference>